<reference evidence="1" key="1">
    <citation type="submission" date="2020-09" db="EMBL/GenBank/DDBJ databases">
        <title>Genome-Enabled Discovery of Anthraquinone Biosynthesis in Senna tora.</title>
        <authorList>
            <person name="Kang S.-H."/>
            <person name="Pandey R.P."/>
            <person name="Lee C.-M."/>
            <person name="Sim J.-S."/>
            <person name="Jeong J.-T."/>
            <person name="Choi B.-S."/>
            <person name="Jung M."/>
            <person name="Ginzburg D."/>
            <person name="Zhao K."/>
            <person name="Won S.Y."/>
            <person name="Oh T.-J."/>
            <person name="Yu Y."/>
            <person name="Kim N.-H."/>
            <person name="Lee O.R."/>
            <person name="Lee T.-H."/>
            <person name="Bashyal P."/>
            <person name="Kim T.-S."/>
            <person name="Lee W.-H."/>
            <person name="Kawkins C."/>
            <person name="Kim C.-K."/>
            <person name="Kim J.S."/>
            <person name="Ahn B.O."/>
            <person name="Rhee S.Y."/>
            <person name="Sohng J.K."/>
        </authorList>
    </citation>
    <scope>NUCLEOTIDE SEQUENCE</scope>
    <source>
        <tissue evidence="1">Leaf</tissue>
    </source>
</reference>
<keyword evidence="2" id="KW-1185">Reference proteome</keyword>
<sequence length="45" mass="5159">MGHVYRSDRRFPTGTRPDIALANSWSTDRPPPNTVHSLITLYTFL</sequence>
<protein>
    <submittedName>
        <fullName evidence="1">Uncharacterized protein</fullName>
    </submittedName>
</protein>
<name>A0A834W3D5_9FABA</name>
<comment type="caution">
    <text evidence="1">The sequence shown here is derived from an EMBL/GenBank/DDBJ whole genome shotgun (WGS) entry which is preliminary data.</text>
</comment>
<dbReference type="Proteomes" id="UP000634136">
    <property type="component" value="Unassembled WGS sequence"/>
</dbReference>
<dbReference type="AlphaFoldDB" id="A0A834W3D5"/>
<evidence type="ECO:0000313" key="1">
    <source>
        <dbReference type="EMBL" id="KAF7802864.1"/>
    </source>
</evidence>
<evidence type="ECO:0000313" key="2">
    <source>
        <dbReference type="Proteomes" id="UP000634136"/>
    </source>
</evidence>
<dbReference type="EMBL" id="JAAIUW010000013">
    <property type="protein sequence ID" value="KAF7802864.1"/>
    <property type="molecule type" value="Genomic_DNA"/>
</dbReference>
<proteinExistence type="predicted"/>
<organism evidence="1 2">
    <name type="scientific">Senna tora</name>
    <dbReference type="NCBI Taxonomy" id="362788"/>
    <lineage>
        <taxon>Eukaryota</taxon>
        <taxon>Viridiplantae</taxon>
        <taxon>Streptophyta</taxon>
        <taxon>Embryophyta</taxon>
        <taxon>Tracheophyta</taxon>
        <taxon>Spermatophyta</taxon>
        <taxon>Magnoliopsida</taxon>
        <taxon>eudicotyledons</taxon>
        <taxon>Gunneridae</taxon>
        <taxon>Pentapetalae</taxon>
        <taxon>rosids</taxon>
        <taxon>fabids</taxon>
        <taxon>Fabales</taxon>
        <taxon>Fabaceae</taxon>
        <taxon>Caesalpinioideae</taxon>
        <taxon>Cassia clade</taxon>
        <taxon>Senna</taxon>
    </lineage>
</organism>
<gene>
    <name evidence="1" type="ORF">G2W53_041975</name>
</gene>
<accession>A0A834W3D5</accession>